<dbReference type="InterPro" id="IPR030381">
    <property type="entry name" value="G_DYNAMIN_dom"/>
</dbReference>
<protein>
    <submittedName>
        <fullName evidence="15">Mitofusin-2</fullName>
    </submittedName>
</protein>
<dbReference type="InterPro" id="IPR006884">
    <property type="entry name" value="Fzo/mitofusin_HR2"/>
</dbReference>
<evidence type="ECO:0000313" key="16">
    <source>
        <dbReference type="Proteomes" id="UP001163046"/>
    </source>
</evidence>
<dbReference type="SUPFAM" id="SSF111479">
    <property type="entry name" value="Fzo-like conserved region"/>
    <property type="match status" value="1"/>
</dbReference>
<evidence type="ECO:0000259" key="14">
    <source>
        <dbReference type="PROSITE" id="PS51718"/>
    </source>
</evidence>
<evidence type="ECO:0000256" key="6">
    <source>
        <dbReference type="ARBA" id="ARBA00022989"/>
    </source>
</evidence>
<feature type="domain" description="Dynamin-type G" evidence="14">
    <location>
        <begin position="91"/>
        <end position="357"/>
    </location>
</feature>
<comment type="caution">
    <text evidence="15">The sequence shown here is derived from an EMBL/GenBank/DDBJ whole genome shotgun (WGS) entry which is preliminary data.</text>
</comment>
<feature type="region of interest" description="Disordered" evidence="12">
    <location>
        <begin position="581"/>
        <end position="603"/>
    </location>
</feature>
<evidence type="ECO:0000313" key="15">
    <source>
        <dbReference type="EMBL" id="KAJ7382564.1"/>
    </source>
</evidence>
<keyword evidence="4" id="KW-1000">Mitochondrion outer membrane</keyword>
<dbReference type="FunFam" id="3.40.50.300:FF:000214">
    <property type="entry name" value="Mitofusin 2"/>
    <property type="match status" value="1"/>
</dbReference>
<evidence type="ECO:0000256" key="8">
    <source>
        <dbReference type="ARBA" id="ARBA00023128"/>
    </source>
</evidence>
<dbReference type="PROSITE" id="PS51718">
    <property type="entry name" value="G_DYNAMIN_2"/>
    <property type="match status" value="1"/>
</dbReference>
<dbReference type="SUPFAM" id="SSF57256">
    <property type="entry name" value="Elafin-like"/>
    <property type="match status" value="1"/>
</dbReference>
<dbReference type="GO" id="GO:0003924">
    <property type="term" value="F:GTPase activity"/>
    <property type="evidence" value="ECO:0007669"/>
    <property type="project" value="InterPro"/>
</dbReference>
<dbReference type="PANTHER" id="PTHR10465">
    <property type="entry name" value="TRANSMEMBRANE GTPASE FZO1"/>
    <property type="match status" value="1"/>
</dbReference>
<dbReference type="InterPro" id="IPR036645">
    <property type="entry name" value="Elafin-like_sf"/>
</dbReference>
<feature type="coiled-coil region" evidence="11">
    <location>
        <begin position="720"/>
        <end position="757"/>
    </location>
</feature>
<name>A0A9W9ZKF3_9CNID</name>
<dbReference type="InterPro" id="IPR008197">
    <property type="entry name" value="WAP_dom"/>
</dbReference>
<comment type="subcellular location">
    <subcellularLocation>
        <location evidence="1">Mitochondrion outer membrane</location>
        <topology evidence="1">Multi-pass membrane protein</topology>
    </subcellularLocation>
</comment>
<keyword evidence="2" id="KW-0812">Transmembrane</keyword>
<dbReference type="CDD" id="cd09912">
    <property type="entry name" value="DLP_2"/>
    <property type="match status" value="1"/>
</dbReference>
<dbReference type="GO" id="GO:0005576">
    <property type="term" value="C:extracellular region"/>
    <property type="evidence" value="ECO:0007669"/>
    <property type="project" value="InterPro"/>
</dbReference>
<dbReference type="Proteomes" id="UP001163046">
    <property type="component" value="Unassembled WGS sequence"/>
</dbReference>
<evidence type="ECO:0000256" key="5">
    <source>
        <dbReference type="ARBA" id="ARBA00022801"/>
    </source>
</evidence>
<keyword evidence="16" id="KW-1185">Reference proteome</keyword>
<reference evidence="15" key="1">
    <citation type="submission" date="2023-01" db="EMBL/GenBank/DDBJ databases">
        <title>Genome assembly of the deep-sea coral Lophelia pertusa.</title>
        <authorList>
            <person name="Herrera S."/>
            <person name="Cordes E."/>
        </authorList>
    </citation>
    <scope>NUCLEOTIDE SEQUENCE</scope>
    <source>
        <strain evidence="15">USNM1676648</strain>
        <tissue evidence="15">Polyp</tissue>
    </source>
</reference>
<dbReference type="Gene3D" id="4.10.75.10">
    <property type="entry name" value="Elafin-like"/>
    <property type="match status" value="1"/>
</dbReference>
<evidence type="ECO:0000256" key="4">
    <source>
        <dbReference type="ARBA" id="ARBA00022787"/>
    </source>
</evidence>
<dbReference type="GO" id="GO:0008053">
    <property type="term" value="P:mitochondrial fusion"/>
    <property type="evidence" value="ECO:0007669"/>
    <property type="project" value="InterPro"/>
</dbReference>
<keyword evidence="5" id="KW-0378">Hydrolase</keyword>
<feature type="region of interest" description="Disordered" evidence="12">
    <location>
        <begin position="1076"/>
        <end position="1124"/>
    </location>
</feature>
<evidence type="ECO:0000256" key="2">
    <source>
        <dbReference type="ARBA" id="ARBA00022692"/>
    </source>
</evidence>
<dbReference type="EMBL" id="MU825920">
    <property type="protein sequence ID" value="KAJ7382564.1"/>
    <property type="molecule type" value="Genomic_DNA"/>
</dbReference>
<keyword evidence="6" id="KW-1133">Transmembrane helix</keyword>
<dbReference type="PROSITE" id="PS51390">
    <property type="entry name" value="WAP"/>
    <property type="match status" value="1"/>
</dbReference>
<keyword evidence="8" id="KW-0496">Mitochondrion</keyword>
<dbReference type="GO" id="GO:0051646">
    <property type="term" value="P:mitochondrion localization"/>
    <property type="evidence" value="ECO:0007669"/>
    <property type="project" value="TreeGrafter"/>
</dbReference>
<accession>A0A9W9ZKF3</accession>
<dbReference type="CDD" id="cd00199">
    <property type="entry name" value="WAP"/>
    <property type="match status" value="1"/>
</dbReference>
<evidence type="ECO:0000256" key="11">
    <source>
        <dbReference type="SAM" id="Coils"/>
    </source>
</evidence>
<organism evidence="15 16">
    <name type="scientific">Desmophyllum pertusum</name>
    <dbReference type="NCBI Taxonomy" id="174260"/>
    <lineage>
        <taxon>Eukaryota</taxon>
        <taxon>Metazoa</taxon>
        <taxon>Cnidaria</taxon>
        <taxon>Anthozoa</taxon>
        <taxon>Hexacorallia</taxon>
        <taxon>Scleractinia</taxon>
        <taxon>Caryophylliina</taxon>
        <taxon>Caryophylliidae</taxon>
        <taxon>Desmophyllum</taxon>
    </lineage>
</organism>
<dbReference type="InterPro" id="IPR027417">
    <property type="entry name" value="P-loop_NTPase"/>
</dbReference>
<dbReference type="PANTHER" id="PTHR10465:SF3">
    <property type="entry name" value="TRANSMEMBRANE GTPASE MARF-RELATED"/>
    <property type="match status" value="1"/>
</dbReference>
<evidence type="ECO:0000256" key="10">
    <source>
        <dbReference type="ARBA" id="ARBA00023136"/>
    </source>
</evidence>
<dbReference type="OrthoDB" id="6256226at2759"/>
<dbReference type="Pfam" id="PF00350">
    <property type="entry name" value="Dynamin_N"/>
    <property type="match status" value="1"/>
</dbReference>
<keyword evidence="10" id="KW-0472">Membrane</keyword>
<dbReference type="Pfam" id="PF00095">
    <property type="entry name" value="WAP"/>
    <property type="match status" value="1"/>
</dbReference>
<dbReference type="Gene3D" id="3.40.50.300">
    <property type="entry name" value="P-loop containing nucleotide triphosphate hydrolases"/>
    <property type="match status" value="1"/>
</dbReference>
<evidence type="ECO:0000256" key="7">
    <source>
        <dbReference type="ARBA" id="ARBA00023054"/>
    </source>
</evidence>
<feature type="compositionally biased region" description="Acidic residues" evidence="12">
    <location>
        <begin position="1014"/>
        <end position="1026"/>
    </location>
</feature>
<dbReference type="GO" id="GO:0030414">
    <property type="term" value="F:peptidase inhibitor activity"/>
    <property type="evidence" value="ECO:0007669"/>
    <property type="project" value="InterPro"/>
</dbReference>
<evidence type="ECO:0000256" key="3">
    <source>
        <dbReference type="ARBA" id="ARBA00022741"/>
    </source>
</evidence>
<dbReference type="GO" id="GO:0005525">
    <property type="term" value="F:GTP binding"/>
    <property type="evidence" value="ECO:0007669"/>
    <property type="project" value="UniProtKB-KW"/>
</dbReference>
<evidence type="ECO:0000256" key="1">
    <source>
        <dbReference type="ARBA" id="ARBA00004374"/>
    </source>
</evidence>
<sequence>MRSSSAQLKRALSMKDGEMNGVNGESPLHNFVKAKQKINSTFGEIGKYLKDCNSFLSDCKIADDNNEDIKKSYSEVSGYLAQVSSISEVLSRDQMKVAFFGRTSNGKSTAVNAMLQDKILPMGIGHTTNCFLSVHGSDLPDPYILVPESNDKKNVKSLSQLANALCDEKLDHSSLVQVFWPKSRCKMLSEDVVLVDSPGIDVSPDLDLWIDKHCLDADVFVLVANAESTLMVTEKNFFHKVNQRLSRPNIFILNNRWDASASEPDTMELVKNQHLSRNISFLVDELKCVDKAQAEDRVFFVSAKETLMTRMQKHQGMPQGGGAIHVEGFPARQLEFENFEHKFEECISKSAIQTKFESHAVSGLKIATMVKVLMEQIVGCAFQQRSKLEKAKKEQEDRLEYVKEQLEICSHDAKRQIKEITSKVEGQVTEAMTEEIGRLGLLVNEFDHPFHPHPGFLKTYKKELYSHLEKGLGRNMTARCSNSQTVVICDAQKDMTDRLRGLLPPESPEVSLEPGSSALDFQASYKLDVPSLCTDFREDIEFRFTLGWQAILRKFLAPHNAGLAIALGANLQRNVQSLVPTPQSYSTEGRPGASAQASSSRDVMKRHDGDDVTVAVIQGLASLTSRTGTLVVIVGGLIWKTVGWKFIALCGGLYSGVYVIERLRWTNSAKEKAFKRQFVEYATEKLQLVVSFTSANCSIQVQQELTSTFVKLKSLVQRAKETLEENIIDLYKEITRLEKIENDAKILRNKASWFESELSQFVTVFGLEKRRKKLIASFGHLDQFSTKMKDNQLRQYRPVLLTICIPPLEVPNCWDKNFKFNTIKQGLDISQIPKNMEQGKQLMFVVLLALVCALLPVNETRSIPSSKHHKIKKRSLYEETCPPPFIIEITEQCNDSCFDDDYCVGNQMCCFDGCSYVCMDPVPSEPVIDWIEDRNNNFTELFGGGELEVVTPVIEELGCYYHGMTINDGEKLLLDCRICSCFNGNLMCDVANCNKEYQARLALERSGSGSGANNDDDDDDDDDDEVKGEGSGDDNWYPIGGVEHKEEFIPFEEFEKKEFEKKENSGVEAKGIFIPFDKDNSNKLEQSGEEDNTADRGENFIPFDEETNNEQSGDEVTSFARRRL</sequence>
<proteinExistence type="predicted"/>
<feature type="domain" description="WAP" evidence="13">
    <location>
        <begin position="873"/>
        <end position="922"/>
    </location>
</feature>
<dbReference type="AlphaFoldDB" id="A0A9W9ZKF3"/>
<evidence type="ECO:0000259" key="13">
    <source>
        <dbReference type="PROSITE" id="PS51390"/>
    </source>
</evidence>
<keyword evidence="3" id="KW-0547">Nucleotide-binding</keyword>
<dbReference type="SUPFAM" id="SSF52540">
    <property type="entry name" value="P-loop containing nucleoside triphosphate hydrolases"/>
    <property type="match status" value="1"/>
</dbReference>
<keyword evidence="9" id="KW-0342">GTP-binding</keyword>
<dbReference type="InterPro" id="IPR027094">
    <property type="entry name" value="Mitofusin_fam"/>
</dbReference>
<gene>
    <name evidence="15" type="primary">MFN2_2</name>
    <name evidence="15" type="ORF">OS493_034200</name>
</gene>
<dbReference type="Gene3D" id="1.20.5.110">
    <property type="match status" value="1"/>
</dbReference>
<keyword evidence="7 11" id="KW-0175">Coiled coil</keyword>
<dbReference type="Pfam" id="PF04799">
    <property type="entry name" value="Fzo_mitofusin"/>
    <property type="match status" value="1"/>
</dbReference>
<dbReference type="SUPFAM" id="SSF57603">
    <property type="entry name" value="FnI-like domain"/>
    <property type="match status" value="1"/>
</dbReference>
<dbReference type="GO" id="GO:0005741">
    <property type="term" value="C:mitochondrial outer membrane"/>
    <property type="evidence" value="ECO:0007669"/>
    <property type="project" value="UniProtKB-SubCell"/>
</dbReference>
<evidence type="ECO:0000256" key="9">
    <source>
        <dbReference type="ARBA" id="ARBA00023134"/>
    </source>
</evidence>
<evidence type="ECO:0000256" key="12">
    <source>
        <dbReference type="SAM" id="MobiDB-lite"/>
    </source>
</evidence>
<dbReference type="InterPro" id="IPR045063">
    <property type="entry name" value="Dynamin_N"/>
</dbReference>
<feature type="region of interest" description="Disordered" evidence="12">
    <location>
        <begin position="1005"/>
        <end position="1040"/>
    </location>
</feature>